<dbReference type="EMBL" id="JABCUI010000004">
    <property type="protein sequence ID" value="NMW87853.1"/>
    <property type="molecule type" value="Genomic_DNA"/>
</dbReference>
<proteinExistence type="predicted"/>
<protein>
    <recommendedName>
        <fullName evidence="3">Cell division protein FtsL</fullName>
    </recommendedName>
</protein>
<evidence type="ECO:0008006" key="3">
    <source>
        <dbReference type="Google" id="ProtNLM"/>
    </source>
</evidence>
<accession>A0A7Y0YCS0</accession>
<reference evidence="1 2" key="1">
    <citation type="submission" date="2020-04" db="EMBL/GenBank/DDBJ databases">
        <title>Antimicrobial susceptibility and clonality of vaginal-derived multi-drug resistant Mobiluncus isolates in China.</title>
        <authorList>
            <person name="Zhang X."/>
        </authorList>
    </citation>
    <scope>NUCLEOTIDE SEQUENCE [LARGE SCALE GENOMIC DNA]</scope>
    <source>
        <strain evidence="1 2">19</strain>
    </source>
</reference>
<evidence type="ECO:0000313" key="1">
    <source>
        <dbReference type="EMBL" id="NMW87853.1"/>
    </source>
</evidence>
<sequence length="143" mass="15581">MKETLVTNVATSNLALRKPGNVAGTPLPARSASRPQLQLVPNFQKRRITWPMWLTVAAMLVVALVVPVVINTQLAMTSYDMYAMQNELNLLLDQQADLVTQAREAQSPQYLAEKAREIGLVPAGEQGYVTLSTGEIIPGKAAH</sequence>
<organism evidence="1 2">
    <name type="scientific">Mobiluncus curtisii</name>
    <dbReference type="NCBI Taxonomy" id="2051"/>
    <lineage>
        <taxon>Bacteria</taxon>
        <taxon>Bacillati</taxon>
        <taxon>Actinomycetota</taxon>
        <taxon>Actinomycetes</taxon>
        <taxon>Actinomycetales</taxon>
        <taxon>Actinomycetaceae</taxon>
        <taxon>Mobiluncus</taxon>
    </lineage>
</organism>
<evidence type="ECO:0000313" key="2">
    <source>
        <dbReference type="Proteomes" id="UP000553981"/>
    </source>
</evidence>
<dbReference type="AlphaFoldDB" id="A0A7Y0YCS0"/>
<gene>
    <name evidence="1" type="ORF">HHJ67_08905</name>
</gene>
<dbReference type="Proteomes" id="UP000553981">
    <property type="component" value="Unassembled WGS sequence"/>
</dbReference>
<name>A0A7Y0YCS0_9ACTO</name>
<comment type="caution">
    <text evidence="1">The sequence shown here is derived from an EMBL/GenBank/DDBJ whole genome shotgun (WGS) entry which is preliminary data.</text>
</comment>